<evidence type="ECO:0000313" key="2">
    <source>
        <dbReference type="Proteomes" id="UP000095705"/>
    </source>
</evidence>
<comment type="caution">
    <text evidence="1">The sequence shown here is derived from an EMBL/GenBank/DDBJ whole genome shotgun (WGS) entry which is preliminary data.</text>
</comment>
<sequence>MYAQLAHRHASRANELAQAANVQSSASTRLAEQANQLAEEANVYARRGEARDIERDDVRWEGDWVEPGRYGLVQQGEATAHDVVAVVSVDGSEVSIRSPRVVNGETLIFEFPAAAAAYSAERASWDEAVAEAARPRGTAWPPLSAFVAQPDPLRMGFHDHRISERVDWATAQGAHKVHESEQKFASLGPH</sequence>
<dbReference type="Proteomes" id="UP000095705">
    <property type="component" value="Unassembled WGS sequence"/>
</dbReference>
<dbReference type="EMBL" id="MEHK01000002">
    <property type="protein sequence ID" value="OEJ22603.1"/>
    <property type="molecule type" value="Genomic_DNA"/>
</dbReference>
<accession>A0A1E5P0N4</accession>
<organism evidence="1 2">
    <name type="scientific">Streptomyces subrutilus</name>
    <dbReference type="NCBI Taxonomy" id="36818"/>
    <lineage>
        <taxon>Bacteria</taxon>
        <taxon>Bacillati</taxon>
        <taxon>Actinomycetota</taxon>
        <taxon>Actinomycetes</taxon>
        <taxon>Kitasatosporales</taxon>
        <taxon>Streptomycetaceae</taxon>
        <taxon>Streptomyces</taxon>
    </lineage>
</organism>
<reference evidence="1 2" key="1">
    <citation type="submission" date="2016-08" db="EMBL/GenBank/DDBJ databases">
        <title>The complete genome of Streptomyces subrutilus 10-1-1.</title>
        <authorList>
            <person name="Chen X."/>
        </authorList>
    </citation>
    <scope>NUCLEOTIDE SEQUENCE [LARGE SCALE GENOMIC DNA]</scope>
    <source>
        <strain evidence="1 2">10-1-1</strain>
    </source>
</reference>
<evidence type="ECO:0000313" key="1">
    <source>
        <dbReference type="EMBL" id="OEJ22603.1"/>
    </source>
</evidence>
<gene>
    <name evidence="1" type="ORF">BGK67_34425</name>
</gene>
<keyword evidence="2" id="KW-1185">Reference proteome</keyword>
<dbReference type="STRING" id="36818.BGK67_34425"/>
<dbReference type="AlphaFoldDB" id="A0A1E5P0N4"/>
<protein>
    <submittedName>
        <fullName evidence="1">Uncharacterized protein</fullName>
    </submittedName>
</protein>
<proteinExistence type="predicted"/>
<name>A0A1E5P0N4_9ACTN</name>